<keyword evidence="2" id="KW-0067">ATP-binding</keyword>
<feature type="binding site" evidence="2">
    <location>
        <begin position="82"/>
        <end position="89"/>
    </location>
    <ligand>
        <name>ATP</name>
        <dbReference type="ChEBI" id="CHEBI:30616"/>
    </ligand>
</feature>
<dbReference type="InterPro" id="IPR003812">
    <property type="entry name" value="Fido"/>
</dbReference>
<feature type="active site" evidence="1">
    <location>
        <position position="78"/>
    </location>
</feature>
<evidence type="ECO:0000256" key="2">
    <source>
        <dbReference type="PIRSR" id="PIRSR640198-2"/>
    </source>
</evidence>
<evidence type="ECO:0000313" key="5">
    <source>
        <dbReference type="Proteomes" id="UP001218188"/>
    </source>
</evidence>
<accession>A0AAD6SWL1</accession>
<evidence type="ECO:0000256" key="1">
    <source>
        <dbReference type="PIRSR" id="PIRSR640198-1"/>
    </source>
</evidence>
<keyword evidence="2" id="KW-0547">Nucleotide-binding</keyword>
<dbReference type="Gene3D" id="1.10.3290.10">
    <property type="entry name" value="Fido-like domain"/>
    <property type="match status" value="1"/>
</dbReference>
<evidence type="ECO:0000259" key="3">
    <source>
        <dbReference type="PROSITE" id="PS51459"/>
    </source>
</evidence>
<feature type="domain" description="Fido" evidence="3">
    <location>
        <begin position="1"/>
        <end position="135"/>
    </location>
</feature>
<dbReference type="PROSITE" id="PS51459">
    <property type="entry name" value="FIDO"/>
    <property type="match status" value="1"/>
</dbReference>
<dbReference type="GO" id="GO:0005524">
    <property type="term" value="F:ATP binding"/>
    <property type="evidence" value="ECO:0007669"/>
    <property type="project" value="UniProtKB-KW"/>
</dbReference>
<dbReference type="SUPFAM" id="SSF140931">
    <property type="entry name" value="Fic-like"/>
    <property type="match status" value="1"/>
</dbReference>
<dbReference type="PANTHER" id="PTHR13504:SF38">
    <property type="entry name" value="FIDO DOMAIN-CONTAINING PROTEIN"/>
    <property type="match status" value="1"/>
</dbReference>
<dbReference type="AlphaFoldDB" id="A0AAD6SWL1"/>
<dbReference type="InterPro" id="IPR040198">
    <property type="entry name" value="Fido_containing"/>
</dbReference>
<comment type="caution">
    <text evidence="4">The sequence shown here is derived from an EMBL/GenBank/DDBJ whole genome shotgun (WGS) entry which is preliminary data.</text>
</comment>
<proteinExistence type="predicted"/>
<dbReference type="Proteomes" id="UP001218188">
    <property type="component" value="Unassembled WGS sequence"/>
</dbReference>
<dbReference type="PANTHER" id="PTHR13504">
    <property type="entry name" value="FIDO DOMAIN-CONTAINING PROTEIN DDB_G0283145"/>
    <property type="match status" value="1"/>
</dbReference>
<keyword evidence="5" id="KW-1185">Reference proteome</keyword>
<gene>
    <name evidence="4" type="ORF">C8F04DRAFT_955392</name>
</gene>
<reference evidence="4" key="1">
    <citation type="submission" date="2023-03" db="EMBL/GenBank/DDBJ databases">
        <title>Massive genome expansion in bonnet fungi (Mycena s.s.) driven by repeated elements and novel gene families across ecological guilds.</title>
        <authorList>
            <consortium name="Lawrence Berkeley National Laboratory"/>
            <person name="Harder C.B."/>
            <person name="Miyauchi S."/>
            <person name="Viragh M."/>
            <person name="Kuo A."/>
            <person name="Thoen E."/>
            <person name="Andreopoulos B."/>
            <person name="Lu D."/>
            <person name="Skrede I."/>
            <person name="Drula E."/>
            <person name="Henrissat B."/>
            <person name="Morin E."/>
            <person name="Kohler A."/>
            <person name="Barry K."/>
            <person name="LaButti K."/>
            <person name="Morin E."/>
            <person name="Salamov A."/>
            <person name="Lipzen A."/>
            <person name="Mereny Z."/>
            <person name="Hegedus B."/>
            <person name="Baldrian P."/>
            <person name="Stursova M."/>
            <person name="Weitz H."/>
            <person name="Taylor A."/>
            <person name="Grigoriev I.V."/>
            <person name="Nagy L.G."/>
            <person name="Martin F."/>
            <person name="Kauserud H."/>
        </authorList>
    </citation>
    <scope>NUCLEOTIDE SEQUENCE</scope>
    <source>
        <strain evidence="4">CBHHK200</strain>
    </source>
</reference>
<organism evidence="4 5">
    <name type="scientific">Mycena alexandri</name>
    <dbReference type="NCBI Taxonomy" id="1745969"/>
    <lineage>
        <taxon>Eukaryota</taxon>
        <taxon>Fungi</taxon>
        <taxon>Dikarya</taxon>
        <taxon>Basidiomycota</taxon>
        <taxon>Agaricomycotina</taxon>
        <taxon>Agaricomycetes</taxon>
        <taxon>Agaricomycetidae</taxon>
        <taxon>Agaricales</taxon>
        <taxon>Marasmiineae</taxon>
        <taxon>Mycenaceae</taxon>
        <taxon>Mycena</taxon>
    </lineage>
</organism>
<evidence type="ECO:0000313" key="4">
    <source>
        <dbReference type="EMBL" id="KAJ7035160.1"/>
    </source>
</evidence>
<name>A0AAD6SWL1_9AGAR</name>
<dbReference type="InterPro" id="IPR036597">
    <property type="entry name" value="Fido-like_dom_sf"/>
</dbReference>
<sequence length="149" mass="16652">MATARFHGPHYVPPGDTRTTTRHTVYVNTPTGRIKFCPYTMVDSELLAICRSAKALMENMTNPFAVASWLHLVLARCHPFDDGNGRVTRLVASIPLLLAGYPPICISLDQRSAYWQAINETYTGNHGPFIQCIFDGMKRAIDRVEGLKD</sequence>
<dbReference type="Pfam" id="PF02661">
    <property type="entry name" value="Fic"/>
    <property type="match status" value="1"/>
</dbReference>
<protein>
    <submittedName>
        <fullName evidence="4">Fido domain-containing protein</fullName>
    </submittedName>
</protein>
<dbReference type="EMBL" id="JARJCM010000052">
    <property type="protein sequence ID" value="KAJ7035160.1"/>
    <property type="molecule type" value="Genomic_DNA"/>
</dbReference>